<evidence type="ECO:0000313" key="9">
    <source>
        <dbReference type="EMBL" id="KAL0960842.1"/>
    </source>
</evidence>
<feature type="compositionally biased region" description="Basic and acidic residues" evidence="7">
    <location>
        <begin position="343"/>
        <end position="353"/>
    </location>
</feature>
<feature type="compositionally biased region" description="Polar residues" evidence="7">
    <location>
        <begin position="285"/>
        <end position="295"/>
    </location>
</feature>
<evidence type="ECO:0000256" key="2">
    <source>
        <dbReference type="ARBA" id="ARBA00009252"/>
    </source>
</evidence>
<dbReference type="InterPro" id="IPR026003">
    <property type="entry name" value="Cohesin_HEAT"/>
</dbReference>
<keyword evidence="5 6" id="KW-0131">Cell cycle</keyword>
<evidence type="ECO:0000256" key="3">
    <source>
        <dbReference type="ARBA" id="ARBA00022737"/>
    </source>
</evidence>
<comment type="subcellular location">
    <subcellularLocation>
        <location evidence="1 6">Nucleus</location>
    </subcellularLocation>
</comment>
<reference evidence="10" key="1">
    <citation type="submission" date="2024-06" db="EMBL/GenBank/DDBJ databases">
        <title>Multi-omics analyses provide insights into the biosynthesis of the anticancer antibiotic pleurotin in Hohenbuehelia grisea.</title>
        <authorList>
            <person name="Weaver J.A."/>
            <person name="Alberti F."/>
        </authorList>
    </citation>
    <scope>NUCLEOTIDE SEQUENCE [LARGE SCALE GENOMIC DNA]</scope>
    <source>
        <strain evidence="10">T-177</strain>
    </source>
</reference>
<feature type="domain" description="Sister chromatid cohesion C-terminal" evidence="8">
    <location>
        <begin position="1616"/>
        <end position="1802"/>
    </location>
</feature>
<dbReference type="PANTHER" id="PTHR21704:SF18">
    <property type="entry name" value="NIPPED-B-LIKE PROTEIN"/>
    <property type="match status" value="1"/>
</dbReference>
<dbReference type="Gene3D" id="1.25.10.10">
    <property type="entry name" value="Leucine-rich Repeat Variant"/>
    <property type="match status" value="1"/>
</dbReference>
<proteinExistence type="inferred from homology"/>
<sequence length="1952" mass="215981">MAQDNRNNQNNQPRYHHNAVHDANRLLPVYPFASATPSTHAARHMDNLTVTAGPPSFVQPEYFSVRPVAYQQVSPPTYPEYAHELAYLGSARPPVDQTGYWDSARNDAVRFLREEAEPSHLYHDNSHWAPSHQSANYHPNAFAHSVVQRVAPSNAYPTPPPPGIMSSSSSLANALGGPLSQPPPVVHQPQQSAQFFNDFMKQNVEEIRAAKAEVKPSVQPVPMTPTKQQTIQQPPASSPDPLAFTPHASSHNVSPLKRKQPYVEIITPSKRPHTHQAKTLAITRTPASPITPRTFSSVPPTPSTGATSSTSKSTPRRVETLAYIEVPQPKWLTPSSNRKSQLSKKDGKRKMVDEADDFGGYGSADDFASSPVRDVTKSGSRRAGDRDERAPLEKFIALSEDIFEAEDSLPPEMDPSGLPPDVFSPLTADCSRPLLHPTVIRKLIKYISKVAQPTARLRHGVSGAPSTPRRGRMNEVDNTMLSRILKLLDRSVRAGEDIDPFPPTGVAYVREKTTSPRKKSAKKQPNGREKSKTPSGDGDELDARDSAKTEPVQQEFTQGDVEKLSVALDVARDSILAADCCIALLSSDRLPKQLYSEELITVCLSTIKNQLMKIIYPFVEAAADPTLSAITNPPLHHLIRGIASAHRKQVGELFQALSAVLPRVNTLLNVEAVAMSDTIIIQAVYIAIGPFFVVETGDGDTKSKKDNVVLHTLGKSAMRGLNLSALSLLRSIFANHEEQRSWIIEEILTSLIKLSDAKQKAGQFRLRDGRSIRTVSALLLQLVQTSAHDVRLGAKQIAKARQRTFALRRQESFTESQQTPEPFVDDHDLEEIRLYGTGLDSAVKAAKTIVLFLTKRSGKGKATKTSNEAEYRTIFDNLISDLLVVLYWPEWPAASLLLSIASKFMVSSLDDVKSTSQTDNNAAKTIALDHLGVIAARIRSSALKVQQKPADEGSKFKALKPMDEIVSKLDLRALEKLLSAHQDVSSHLDKRSSEDQAYDSARELTAATLGQELAQALRQLNTWISQPDDDDDLNIMDDTKLHAFGQKVKTALREVWKEHSTDVFDIGSQDEALRVDRLAEEIGTCQGLRNSFQPVLNVILASLDAPPIFMRTKALRALGQIVTSDASILSAPNVRRAIESHLLDSSPAVRDAAVELIGKYMIDSPEFAADYYQKIADRIADTGLSVRKRVIKLLKSFYSVTDDTSRRIDIATRIVFRMVDEDDTVKDLAIKSLEELWFQNPLPSALKKSNSTSTHVDHKAPLLTKVSVIMGVAAHFKDRQSPLEDMLHKIMADKEASEASSLHARYAEVCEALIDGLVDASDLPGFTVLNCIRTIHLFTSAYPAILSGSHASTLLPYLKNSPSLEEQATSEYLLKIFRTSIPCMPKTEAKFGSELQLALQPMVVKPSGGIGALQETVACMCAVVQHLTHDFTRLVSLLRSCNGRLQEFIRRPQSKPMEPNDFKALSIVVFIVALLGEHCNFDQLRIDNPGLASQLNSFVTGSVIEHIYTSLLRLYEKFDNSVLRGRILQCLGFMFRAQPTLMTLETSATIMDAIFASPEEEGRGRLLKIMQDFLVSEAAKHSAKEKDTVKNKGKTVEVNMDELVGNTDGFADSGVSSAVVQRYLSHILQAALSQNMQIQTVAIDILSFTIKQGLAHPLQSFPVIVALETSPNASISNRANALHSILHSKHASLLNSRYIISARTSYDYQKRLARQAEQNLHGYRIQQTPMALMQRWYSLVREKRQTRQDFLKALLKAFDPNPSYKSSQDDVDFTRYLAENFASFDYKTQEEVLTTVKTLTSVLSTTGAQLLELISPSHLLAQLRAPAHPPTDLQNPVSMNANELLPTHDSESRLAIMRTTVIVGIIMLLKAHLKTLYSISEDKSNKFVMGKKSAVGDRPAVRKHENPISWERLPYASTPLLTTQDMESQKARFLDVWNEDGVAAEPEDDFIA</sequence>
<dbReference type="EMBL" id="JASNQZ010000001">
    <property type="protein sequence ID" value="KAL0960842.1"/>
    <property type="molecule type" value="Genomic_DNA"/>
</dbReference>
<dbReference type="CDD" id="cd23958">
    <property type="entry name" value="SCC2"/>
    <property type="match status" value="1"/>
</dbReference>
<dbReference type="InterPro" id="IPR016024">
    <property type="entry name" value="ARM-type_fold"/>
</dbReference>
<dbReference type="Proteomes" id="UP001556367">
    <property type="component" value="Unassembled WGS sequence"/>
</dbReference>
<evidence type="ECO:0000256" key="7">
    <source>
        <dbReference type="SAM" id="MobiDB-lite"/>
    </source>
</evidence>
<evidence type="ECO:0000256" key="5">
    <source>
        <dbReference type="ARBA" id="ARBA00023306"/>
    </source>
</evidence>
<gene>
    <name evidence="9" type="ORF">HGRIS_005858</name>
</gene>
<dbReference type="InterPro" id="IPR011989">
    <property type="entry name" value="ARM-like"/>
</dbReference>
<organism evidence="9 10">
    <name type="scientific">Hohenbuehelia grisea</name>
    <dbReference type="NCBI Taxonomy" id="104357"/>
    <lineage>
        <taxon>Eukaryota</taxon>
        <taxon>Fungi</taxon>
        <taxon>Dikarya</taxon>
        <taxon>Basidiomycota</taxon>
        <taxon>Agaricomycotina</taxon>
        <taxon>Agaricomycetes</taxon>
        <taxon>Agaricomycetidae</taxon>
        <taxon>Agaricales</taxon>
        <taxon>Pleurotineae</taxon>
        <taxon>Pleurotaceae</taxon>
        <taxon>Hohenbuehelia</taxon>
    </lineage>
</organism>
<keyword evidence="4 6" id="KW-0539">Nucleus</keyword>
<dbReference type="InterPro" id="IPR024986">
    <property type="entry name" value="Nipped-B_C"/>
</dbReference>
<dbReference type="Pfam" id="PF12765">
    <property type="entry name" value="Cohesin_HEAT"/>
    <property type="match status" value="1"/>
</dbReference>
<feature type="region of interest" description="Disordered" evidence="7">
    <location>
        <begin position="499"/>
        <end position="558"/>
    </location>
</feature>
<evidence type="ECO:0000256" key="1">
    <source>
        <dbReference type="ARBA" id="ARBA00004123"/>
    </source>
</evidence>
<keyword evidence="10" id="KW-1185">Reference proteome</keyword>
<protein>
    <recommendedName>
        <fullName evidence="6">Sister chromatid cohesion protein</fullName>
    </recommendedName>
</protein>
<evidence type="ECO:0000259" key="8">
    <source>
        <dbReference type="Pfam" id="PF12830"/>
    </source>
</evidence>
<comment type="similarity">
    <text evidence="2 6">Belongs to the SCC2/Nipped-B family.</text>
</comment>
<feature type="region of interest" description="Disordered" evidence="7">
    <location>
        <begin position="152"/>
        <end position="188"/>
    </location>
</feature>
<feature type="compositionally biased region" description="Low complexity" evidence="7">
    <location>
        <begin position="224"/>
        <end position="235"/>
    </location>
</feature>
<dbReference type="SUPFAM" id="SSF48371">
    <property type="entry name" value="ARM repeat"/>
    <property type="match status" value="1"/>
</dbReference>
<evidence type="ECO:0000256" key="6">
    <source>
        <dbReference type="RuleBase" id="RU364107"/>
    </source>
</evidence>
<feature type="region of interest" description="Disordered" evidence="7">
    <location>
        <begin position="213"/>
        <end position="317"/>
    </location>
</feature>
<evidence type="ECO:0000313" key="10">
    <source>
        <dbReference type="Proteomes" id="UP001556367"/>
    </source>
</evidence>
<dbReference type="InterPro" id="IPR033031">
    <property type="entry name" value="Scc2/Nipped-B"/>
</dbReference>
<dbReference type="PANTHER" id="PTHR21704">
    <property type="entry name" value="NIPPED-B-LIKE PROTEIN DELANGIN SCC2-RELATED"/>
    <property type="match status" value="1"/>
</dbReference>
<evidence type="ECO:0000256" key="4">
    <source>
        <dbReference type="ARBA" id="ARBA00023242"/>
    </source>
</evidence>
<dbReference type="Pfam" id="PF12830">
    <property type="entry name" value="Nipped-B_C"/>
    <property type="match status" value="1"/>
</dbReference>
<accession>A0ABR3K0F2</accession>
<keyword evidence="3 6" id="KW-0677">Repeat</keyword>
<name>A0ABR3K0F2_9AGAR</name>
<feature type="compositionally biased region" description="Low complexity" evidence="7">
    <location>
        <begin position="303"/>
        <end position="313"/>
    </location>
</feature>
<comment type="caution">
    <text evidence="9">The sequence shown here is derived from an EMBL/GenBank/DDBJ whole genome shotgun (WGS) entry which is preliminary data.</text>
</comment>
<feature type="region of interest" description="Disordered" evidence="7">
    <location>
        <begin position="329"/>
        <end position="388"/>
    </location>
</feature>